<organism evidence="1 2">
    <name type="scientific">Bipolaris victoriae (strain FI3)</name>
    <name type="common">Victoria blight of oats agent</name>
    <name type="synonym">Cochliobolus victoriae</name>
    <dbReference type="NCBI Taxonomy" id="930091"/>
    <lineage>
        <taxon>Eukaryota</taxon>
        <taxon>Fungi</taxon>
        <taxon>Dikarya</taxon>
        <taxon>Ascomycota</taxon>
        <taxon>Pezizomycotina</taxon>
        <taxon>Dothideomycetes</taxon>
        <taxon>Pleosporomycetidae</taxon>
        <taxon>Pleosporales</taxon>
        <taxon>Pleosporineae</taxon>
        <taxon>Pleosporaceae</taxon>
        <taxon>Bipolaris</taxon>
    </lineage>
</organism>
<proteinExistence type="predicted"/>
<sequence>GEHTPPSSPANVASVPTHLVDGQACRTGPLPAMVTKPPISSLKYVISHAPLSLFPCKRITRLRNLSEWVIMNTSEQGGCSQERKKESSVYLFSGTHVG</sequence>
<dbReference type="Proteomes" id="UP000054337">
    <property type="component" value="Unassembled WGS sequence"/>
</dbReference>
<reference evidence="1 2" key="1">
    <citation type="journal article" date="2013" name="PLoS Genet.">
        <title>Comparative genome structure, secondary metabolite, and effector coding capacity across Cochliobolus pathogens.</title>
        <authorList>
            <person name="Condon B.J."/>
            <person name="Leng Y."/>
            <person name="Wu D."/>
            <person name="Bushley K.E."/>
            <person name="Ohm R.A."/>
            <person name="Otillar R."/>
            <person name="Martin J."/>
            <person name="Schackwitz W."/>
            <person name="Grimwood J."/>
            <person name="MohdZainudin N."/>
            <person name="Xue C."/>
            <person name="Wang R."/>
            <person name="Manning V.A."/>
            <person name="Dhillon B."/>
            <person name="Tu Z.J."/>
            <person name="Steffenson B.J."/>
            <person name="Salamov A."/>
            <person name="Sun H."/>
            <person name="Lowry S."/>
            <person name="LaButti K."/>
            <person name="Han J."/>
            <person name="Copeland A."/>
            <person name="Lindquist E."/>
            <person name="Barry K."/>
            <person name="Schmutz J."/>
            <person name="Baker S.E."/>
            <person name="Ciuffetti L.M."/>
            <person name="Grigoriev I.V."/>
            <person name="Zhong S."/>
            <person name="Turgeon B.G."/>
        </authorList>
    </citation>
    <scope>NUCLEOTIDE SEQUENCE [LARGE SCALE GENOMIC DNA]</scope>
    <source>
        <strain evidence="1 2">FI3</strain>
    </source>
</reference>
<dbReference type="GeneID" id="26248193"/>
<dbReference type="RefSeq" id="XP_014555885.1">
    <property type="nucleotide sequence ID" value="XM_014700399.1"/>
</dbReference>
<evidence type="ECO:0000313" key="1">
    <source>
        <dbReference type="EMBL" id="EUN26306.1"/>
    </source>
</evidence>
<name>W7EDL3_BIPV3</name>
<dbReference type="HOGENOM" id="CLU_2339059_0_0_1"/>
<protein>
    <submittedName>
        <fullName evidence="1">Uncharacterized protein</fullName>
    </submittedName>
</protein>
<evidence type="ECO:0000313" key="2">
    <source>
        <dbReference type="Proteomes" id="UP000054337"/>
    </source>
</evidence>
<accession>W7EDL3</accession>
<keyword evidence="2" id="KW-1185">Reference proteome</keyword>
<feature type="non-terminal residue" evidence="1">
    <location>
        <position position="1"/>
    </location>
</feature>
<gene>
    <name evidence="1" type="ORF">COCVIDRAFT_101286</name>
</gene>
<dbReference type="EMBL" id="KI968741">
    <property type="protein sequence ID" value="EUN26306.1"/>
    <property type="molecule type" value="Genomic_DNA"/>
</dbReference>
<dbReference type="AlphaFoldDB" id="W7EDL3"/>